<evidence type="ECO:0000259" key="2">
    <source>
        <dbReference type="SMART" id="SM00822"/>
    </source>
</evidence>
<protein>
    <submittedName>
        <fullName evidence="3">SDR family oxidoreductase</fullName>
    </submittedName>
</protein>
<dbReference type="PANTHER" id="PTHR43943">
    <property type="entry name" value="DEHYDROGENASE/REDUCTASE (SDR FAMILY) MEMBER 4"/>
    <property type="match status" value="1"/>
</dbReference>
<gene>
    <name evidence="3" type="ORF">SIL82_13145</name>
</gene>
<comment type="caution">
    <text evidence="3">The sequence shown here is derived from an EMBL/GenBank/DDBJ whole genome shotgun (WGS) entry which is preliminary data.</text>
</comment>
<dbReference type="Gene3D" id="3.40.50.720">
    <property type="entry name" value="NAD(P)-binding Rossmann-like Domain"/>
    <property type="match status" value="1"/>
</dbReference>
<feature type="domain" description="Ketoreductase" evidence="2">
    <location>
        <begin position="7"/>
        <end position="181"/>
    </location>
</feature>
<name>A0ABU4PQ08_9SPHN</name>
<dbReference type="Pfam" id="PF13561">
    <property type="entry name" value="adh_short_C2"/>
    <property type="match status" value="1"/>
</dbReference>
<dbReference type="SUPFAM" id="SSF51735">
    <property type="entry name" value="NAD(P)-binding Rossmann-fold domains"/>
    <property type="match status" value="1"/>
</dbReference>
<dbReference type="PRINTS" id="PR00080">
    <property type="entry name" value="SDRFAMILY"/>
</dbReference>
<keyword evidence="4" id="KW-1185">Reference proteome</keyword>
<accession>A0ABU4PQ08</accession>
<dbReference type="RefSeq" id="WP_010402237.1">
    <property type="nucleotide sequence ID" value="NZ_JAWXXV010000001.1"/>
</dbReference>
<reference evidence="3 4" key="1">
    <citation type="submission" date="2023-11" db="EMBL/GenBank/DDBJ databases">
        <title>MicrobeMod: A computational toolkit for identifying prokaryotic methylation and restriction-modification with nanopore sequencing.</title>
        <authorList>
            <person name="Crits-Christoph A."/>
            <person name="Kang S.C."/>
            <person name="Lee H."/>
            <person name="Ostrov N."/>
        </authorList>
    </citation>
    <scope>NUCLEOTIDE SEQUENCE [LARGE SCALE GENOMIC DNA]</scope>
    <source>
        <strain evidence="3 4">ATCC 14820</strain>
    </source>
</reference>
<dbReference type="CDD" id="cd05233">
    <property type="entry name" value="SDR_c"/>
    <property type="match status" value="1"/>
</dbReference>
<proteinExistence type="inferred from homology"/>
<comment type="similarity">
    <text evidence="1">Belongs to the short-chain dehydrogenases/reductases (SDR) family.</text>
</comment>
<dbReference type="PRINTS" id="PR00081">
    <property type="entry name" value="GDHRDH"/>
</dbReference>
<dbReference type="InterPro" id="IPR036291">
    <property type="entry name" value="NAD(P)-bd_dom_sf"/>
</dbReference>
<dbReference type="PANTHER" id="PTHR43943:SF2">
    <property type="entry name" value="DEHYDROGENASE_REDUCTASE 4"/>
    <property type="match status" value="1"/>
</dbReference>
<dbReference type="SMART" id="SM00822">
    <property type="entry name" value="PKS_KR"/>
    <property type="match status" value="1"/>
</dbReference>
<evidence type="ECO:0000256" key="1">
    <source>
        <dbReference type="ARBA" id="ARBA00006484"/>
    </source>
</evidence>
<evidence type="ECO:0000313" key="4">
    <source>
        <dbReference type="Proteomes" id="UP001279660"/>
    </source>
</evidence>
<organism evidence="3 4">
    <name type="scientific">Sphingomonas echinoides</name>
    <dbReference type="NCBI Taxonomy" id="59803"/>
    <lineage>
        <taxon>Bacteria</taxon>
        <taxon>Pseudomonadati</taxon>
        <taxon>Pseudomonadota</taxon>
        <taxon>Alphaproteobacteria</taxon>
        <taxon>Sphingomonadales</taxon>
        <taxon>Sphingomonadaceae</taxon>
        <taxon>Sphingomonas</taxon>
    </lineage>
</organism>
<dbReference type="InterPro" id="IPR002347">
    <property type="entry name" value="SDR_fam"/>
</dbReference>
<evidence type="ECO:0000313" key="3">
    <source>
        <dbReference type="EMBL" id="MDX5985208.1"/>
    </source>
</evidence>
<dbReference type="Proteomes" id="UP001279660">
    <property type="component" value="Unassembled WGS sequence"/>
</dbReference>
<dbReference type="InterPro" id="IPR057326">
    <property type="entry name" value="KR_dom"/>
</dbReference>
<dbReference type="EMBL" id="JAWXXV010000001">
    <property type="protein sequence ID" value="MDX5985208.1"/>
    <property type="molecule type" value="Genomic_DNA"/>
</dbReference>
<sequence>MNRMTNKVALVVGGAKGIGLAIAERLASEGARVFLTGRSPREVEQAVEKIGNGASGLVADASLPEDMRRVVVAVQDVHGRIDALVLNAGIGDAAALVDETPEHFDRLFAVNVRGAVFALRAALSAMRDGGSVVLVGSIAGSAGVHSCGTYAATKAALRSYARTWTAELAMRGIRVNVVAPGPTDTDMMARVPEEVRAGLIAPNPLGRMARPAEVAAATIFLLSDEASYIAGVELCVDGGMRQVGRDGHALTFGGARPIPADIKHEGAAAYGKGR</sequence>